<evidence type="ECO:0000313" key="2">
    <source>
        <dbReference type="Proteomes" id="UP000217790"/>
    </source>
</evidence>
<sequence>MLRRIRRNKLLHSTLVRCFLAKAYIVLSILYQVRHSALFRRDYEKFTSQYLASLPETRCPTFYCHLLQIGCVLISWSDLGKSHLPVDGKRSSPMHWHASAFGSKMGRTVGINCRQVDTFKC</sequence>
<reference evidence="2" key="1">
    <citation type="journal article" date="2017" name="Nat. Ecol. Evol.">
        <title>Genome expansion and lineage-specific genetic innovations in the forest pathogenic fungi Armillaria.</title>
        <authorList>
            <person name="Sipos G."/>
            <person name="Prasanna A.N."/>
            <person name="Walter M.C."/>
            <person name="O'Connor E."/>
            <person name="Balint B."/>
            <person name="Krizsan K."/>
            <person name="Kiss B."/>
            <person name="Hess J."/>
            <person name="Varga T."/>
            <person name="Slot J."/>
            <person name="Riley R."/>
            <person name="Boka B."/>
            <person name="Rigling D."/>
            <person name="Barry K."/>
            <person name="Lee J."/>
            <person name="Mihaltcheva S."/>
            <person name="LaButti K."/>
            <person name="Lipzen A."/>
            <person name="Waldron R."/>
            <person name="Moloney N.M."/>
            <person name="Sperisen C."/>
            <person name="Kredics L."/>
            <person name="Vagvoelgyi C."/>
            <person name="Patrignani A."/>
            <person name="Fitzpatrick D."/>
            <person name="Nagy I."/>
            <person name="Doyle S."/>
            <person name="Anderson J.B."/>
            <person name="Grigoriev I.V."/>
            <person name="Gueldener U."/>
            <person name="Muensterkoetter M."/>
            <person name="Nagy L.G."/>
        </authorList>
    </citation>
    <scope>NUCLEOTIDE SEQUENCE [LARGE SCALE GENOMIC DNA]</scope>
    <source>
        <strain evidence="2">Ar21-2</strain>
    </source>
</reference>
<proteinExistence type="predicted"/>
<dbReference type="EMBL" id="KZ293664">
    <property type="protein sequence ID" value="PBK90850.1"/>
    <property type="molecule type" value="Genomic_DNA"/>
</dbReference>
<evidence type="ECO:0000313" key="1">
    <source>
        <dbReference type="EMBL" id="PBK90850.1"/>
    </source>
</evidence>
<dbReference type="AlphaFoldDB" id="A0A2H3D9R8"/>
<dbReference type="InParanoid" id="A0A2H3D9R8"/>
<organism evidence="1 2">
    <name type="scientific">Armillaria gallica</name>
    <name type="common">Bulbous honey fungus</name>
    <name type="synonym">Armillaria bulbosa</name>
    <dbReference type="NCBI Taxonomy" id="47427"/>
    <lineage>
        <taxon>Eukaryota</taxon>
        <taxon>Fungi</taxon>
        <taxon>Dikarya</taxon>
        <taxon>Basidiomycota</taxon>
        <taxon>Agaricomycotina</taxon>
        <taxon>Agaricomycetes</taxon>
        <taxon>Agaricomycetidae</taxon>
        <taxon>Agaricales</taxon>
        <taxon>Marasmiineae</taxon>
        <taxon>Physalacriaceae</taxon>
        <taxon>Armillaria</taxon>
    </lineage>
</organism>
<name>A0A2H3D9R8_ARMGA</name>
<dbReference type="Proteomes" id="UP000217790">
    <property type="component" value="Unassembled WGS sequence"/>
</dbReference>
<keyword evidence="2" id="KW-1185">Reference proteome</keyword>
<accession>A0A2H3D9R8</accession>
<gene>
    <name evidence="1" type="ORF">ARMGADRAFT_295084</name>
</gene>
<protein>
    <submittedName>
        <fullName evidence="1">Uncharacterized protein</fullName>
    </submittedName>
</protein>